<name>A0A162J413_9CLOT</name>
<dbReference type="PATRIC" id="fig|1538.10.peg.2028"/>
<organism evidence="2 3">
    <name type="scientific">Clostridium ljungdahlii</name>
    <dbReference type="NCBI Taxonomy" id="1538"/>
    <lineage>
        <taxon>Bacteria</taxon>
        <taxon>Bacillati</taxon>
        <taxon>Bacillota</taxon>
        <taxon>Clostridia</taxon>
        <taxon>Eubacteriales</taxon>
        <taxon>Clostridiaceae</taxon>
        <taxon>Clostridium</taxon>
    </lineage>
</organism>
<dbReference type="RefSeq" id="WP_278321777.1">
    <property type="nucleotide sequence ID" value="NZ_LITT01000013.1"/>
</dbReference>
<evidence type="ECO:0000313" key="2">
    <source>
        <dbReference type="EMBL" id="OAA89995.1"/>
    </source>
</evidence>
<protein>
    <submittedName>
        <fullName evidence="2">Uncharacterized protein</fullName>
    </submittedName>
</protein>
<keyword evidence="1" id="KW-1133">Transmembrane helix</keyword>
<sequence length="42" mass="4773">MAKKYGGGIEMLDIIFVALLLIGFLSLKHFTSWCENQISKKQ</sequence>
<comment type="caution">
    <text evidence="2">The sequence shown here is derived from an EMBL/GenBank/DDBJ whole genome shotgun (WGS) entry which is preliminary data.</text>
</comment>
<dbReference type="EMBL" id="LITT01000013">
    <property type="protein sequence ID" value="OAA89995.1"/>
    <property type="molecule type" value="Genomic_DNA"/>
</dbReference>
<keyword evidence="1" id="KW-0812">Transmembrane</keyword>
<feature type="transmembrane region" description="Helical" evidence="1">
    <location>
        <begin position="12"/>
        <end position="30"/>
    </location>
</feature>
<evidence type="ECO:0000256" key="1">
    <source>
        <dbReference type="SAM" id="Phobius"/>
    </source>
</evidence>
<dbReference type="AlphaFoldDB" id="A0A162J413"/>
<evidence type="ECO:0000313" key="3">
    <source>
        <dbReference type="Proteomes" id="UP000077407"/>
    </source>
</evidence>
<accession>A0A162J413</accession>
<proteinExistence type="predicted"/>
<dbReference type="Proteomes" id="UP000077407">
    <property type="component" value="Unassembled WGS sequence"/>
</dbReference>
<keyword evidence="1" id="KW-0472">Membrane</keyword>
<reference evidence="2 3" key="1">
    <citation type="journal article" date="2015" name="Biotechnol. Bioeng.">
        <title>Genome sequence and phenotypic characterization of Caulobacter segnis.</title>
        <authorList>
            <person name="Patel S."/>
            <person name="Fletcher B."/>
            <person name="Scott D.C."/>
            <person name="Ely B."/>
        </authorList>
    </citation>
    <scope>NUCLEOTIDE SEQUENCE [LARGE SCALE GENOMIC DNA]</scope>
    <source>
        <strain evidence="2 3">ERI-2</strain>
    </source>
</reference>
<gene>
    <name evidence="2" type="ORF">WY13_01584</name>
</gene>